<evidence type="ECO:0000256" key="5">
    <source>
        <dbReference type="ARBA" id="ARBA00022475"/>
    </source>
</evidence>
<evidence type="ECO:0000256" key="11">
    <source>
        <dbReference type="SAM" id="Phobius"/>
    </source>
</evidence>
<accession>A0A9X4MI84</accession>
<evidence type="ECO:0000256" key="7">
    <source>
        <dbReference type="ARBA" id="ARBA00022927"/>
    </source>
</evidence>
<reference evidence="12" key="1">
    <citation type="journal article" date="2022" name="bioRxiv">
        <title>Thiovibrio frasassiensisgen. nov., sp. nov., an autotrophic, elemental sulfur disproportionating bacterium isolated from sulfidic karst sediment, and proposal of Thiovibrionaceae fam. nov.</title>
        <authorList>
            <person name="Aronson H."/>
            <person name="Thomas C."/>
            <person name="Bhattacharyya M."/>
            <person name="Eckstein S."/>
            <person name="Jensen S."/>
            <person name="Barco R."/>
            <person name="Macalady J."/>
            <person name="Amend J."/>
        </authorList>
    </citation>
    <scope>NUCLEOTIDE SEQUENCE</scope>
    <source>
        <strain evidence="12">RS19-109</strain>
    </source>
</reference>
<dbReference type="PANTHER" id="PTHR33909:SF1">
    <property type="entry name" value="SEC TRANSLOCON ACCESSORY COMPLEX SUBUNIT YAJC"/>
    <property type="match status" value="1"/>
</dbReference>
<dbReference type="RefSeq" id="WP_307632313.1">
    <property type="nucleotide sequence ID" value="NZ_JAPHEH010000001.1"/>
</dbReference>
<dbReference type="InterPro" id="IPR003849">
    <property type="entry name" value="Preprotein_translocase_YajC"/>
</dbReference>
<dbReference type="NCBIfam" id="TIGR00739">
    <property type="entry name" value="yajC"/>
    <property type="match status" value="1"/>
</dbReference>
<keyword evidence="5" id="KW-1003">Cell membrane</keyword>
<evidence type="ECO:0000256" key="4">
    <source>
        <dbReference type="ARBA" id="ARBA00022448"/>
    </source>
</evidence>
<comment type="similarity">
    <text evidence="2">Belongs to the YajC family.</text>
</comment>
<comment type="caution">
    <text evidence="12">The sequence shown here is derived from an EMBL/GenBank/DDBJ whole genome shotgun (WGS) entry which is preliminary data.</text>
</comment>
<keyword evidence="8 11" id="KW-1133">Transmembrane helix</keyword>
<dbReference type="GO" id="GO:0015031">
    <property type="term" value="P:protein transport"/>
    <property type="evidence" value="ECO:0007669"/>
    <property type="project" value="UniProtKB-KW"/>
</dbReference>
<evidence type="ECO:0000256" key="1">
    <source>
        <dbReference type="ARBA" id="ARBA00004162"/>
    </source>
</evidence>
<name>A0A9X4MI84_9BACT</name>
<reference evidence="12" key="2">
    <citation type="submission" date="2022-10" db="EMBL/GenBank/DDBJ databases">
        <authorList>
            <person name="Aronson H.S."/>
        </authorList>
    </citation>
    <scope>NUCLEOTIDE SEQUENCE</scope>
    <source>
        <strain evidence="12">RS19-109</strain>
    </source>
</reference>
<keyword evidence="6 11" id="KW-0812">Transmembrane</keyword>
<keyword evidence="10 11" id="KW-0472">Membrane</keyword>
<evidence type="ECO:0000256" key="2">
    <source>
        <dbReference type="ARBA" id="ARBA00006742"/>
    </source>
</evidence>
<evidence type="ECO:0000256" key="9">
    <source>
        <dbReference type="ARBA" id="ARBA00023010"/>
    </source>
</evidence>
<evidence type="ECO:0000313" key="13">
    <source>
        <dbReference type="Proteomes" id="UP001154240"/>
    </source>
</evidence>
<keyword evidence="7" id="KW-0653">Protein transport</keyword>
<protein>
    <recommendedName>
        <fullName evidence="3">Sec translocon accessory complex subunit YajC</fullName>
    </recommendedName>
</protein>
<evidence type="ECO:0000256" key="10">
    <source>
        <dbReference type="ARBA" id="ARBA00023136"/>
    </source>
</evidence>
<gene>
    <name evidence="12" type="primary">yajC</name>
    <name evidence="12" type="ORF">OLX77_04085</name>
</gene>
<keyword evidence="4" id="KW-0813">Transport</keyword>
<dbReference type="PANTHER" id="PTHR33909">
    <property type="entry name" value="SEC TRANSLOCON ACCESSORY COMPLEX SUBUNIT YAJC"/>
    <property type="match status" value="1"/>
</dbReference>
<dbReference type="SMART" id="SM01323">
    <property type="entry name" value="YajC"/>
    <property type="match status" value="1"/>
</dbReference>
<dbReference type="AlphaFoldDB" id="A0A9X4MI84"/>
<organism evidence="12 13">
    <name type="scientific">Thiovibrio frasassiensis</name>
    <dbReference type="NCBI Taxonomy" id="2984131"/>
    <lineage>
        <taxon>Bacteria</taxon>
        <taxon>Pseudomonadati</taxon>
        <taxon>Thermodesulfobacteriota</taxon>
        <taxon>Desulfobulbia</taxon>
        <taxon>Desulfobulbales</taxon>
        <taxon>Thiovibrionaceae</taxon>
        <taxon>Thiovibrio</taxon>
    </lineage>
</organism>
<evidence type="ECO:0000256" key="3">
    <source>
        <dbReference type="ARBA" id="ARBA00014962"/>
    </source>
</evidence>
<dbReference type="PRINTS" id="PR01853">
    <property type="entry name" value="YAJCTRNLCASE"/>
</dbReference>
<evidence type="ECO:0000256" key="6">
    <source>
        <dbReference type="ARBA" id="ARBA00022692"/>
    </source>
</evidence>
<dbReference type="GO" id="GO:0005886">
    <property type="term" value="C:plasma membrane"/>
    <property type="evidence" value="ECO:0007669"/>
    <property type="project" value="UniProtKB-SubCell"/>
</dbReference>
<dbReference type="Pfam" id="PF02699">
    <property type="entry name" value="YajC"/>
    <property type="match status" value="1"/>
</dbReference>
<keyword evidence="9" id="KW-0811">Translocation</keyword>
<keyword evidence="13" id="KW-1185">Reference proteome</keyword>
<sequence length="120" mass="12391">MEGVAFAADAAAGGAAGPGGLMSFLPLVLIFVVFYFLLIRPQQKKAKEHQEFIANLKKGDEVLTSGGLQGKITGLTDRVATLEIAENVRVKIARSYILGSLAGLEGGEKKEGAACSIGGG</sequence>
<evidence type="ECO:0000256" key="8">
    <source>
        <dbReference type="ARBA" id="ARBA00022989"/>
    </source>
</evidence>
<dbReference type="EMBL" id="JAPHEH010000001">
    <property type="protein sequence ID" value="MDG4475339.1"/>
    <property type="molecule type" value="Genomic_DNA"/>
</dbReference>
<dbReference type="Proteomes" id="UP001154240">
    <property type="component" value="Unassembled WGS sequence"/>
</dbReference>
<evidence type="ECO:0000313" key="12">
    <source>
        <dbReference type="EMBL" id="MDG4475339.1"/>
    </source>
</evidence>
<proteinExistence type="inferred from homology"/>
<comment type="subcellular location">
    <subcellularLocation>
        <location evidence="1">Cell membrane</location>
        <topology evidence="1">Single-pass membrane protein</topology>
    </subcellularLocation>
</comment>
<feature type="transmembrane region" description="Helical" evidence="11">
    <location>
        <begin position="20"/>
        <end position="39"/>
    </location>
</feature>